<reference evidence="1" key="1">
    <citation type="submission" date="2018-10" db="EMBL/GenBank/DDBJ databases">
        <title>Hidden diversity of soil giant viruses.</title>
        <authorList>
            <person name="Schulz F."/>
            <person name="Alteio L."/>
            <person name="Goudeau D."/>
            <person name="Ryan E.M."/>
            <person name="Malmstrom R.R."/>
            <person name="Blanchard J."/>
            <person name="Woyke T."/>
        </authorList>
    </citation>
    <scope>NUCLEOTIDE SEQUENCE</scope>
    <source>
        <strain evidence="1">SMV1</strain>
    </source>
</reference>
<gene>
    <name evidence="1" type="ORF">Solumvirus2_13</name>
</gene>
<protein>
    <submittedName>
        <fullName evidence="1">Uncharacterized protein</fullName>
    </submittedName>
</protein>
<name>A0A3G5AG60_9VIRU</name>
<evidence type="ECO:0000313" key="1">
    <source>
        <dbReference type="EMBL" id="AYV86206.1"/>
    </source>
</evidence>
<proteinExistence type="predicted"/>
<organism evidence="1">
    <name type="scientific">Solumvirus sp</name>
    <dbReference type="NCBI Taxonomy" id="2487773"/>
    <lineage>
        <taxon>Viruses</taxon>
        <taxon>Pithoviruses</taxon>
    </lineage>
</organism>
<sequence>MTKVVTIFDYPNIGGYWIFPDIGKISDEYLLSPISDIITDYYYDDTVTVAKLIIEAYQGNIEFFKSTRGKRIMSIIKREDIKITLSKCAHYGKHKELGLLLDSNVKDVKYLEHKTLNLEYDIDRLKYYHWGNRDTSNDDSVRYMAEAQALLLEIYKDHRNDAHVVYRLNKIFFWCYAHHPYNIFILLPYIRKTYITEDIPNGKGVHDGCVRDEIFGGERKGRRYYTYRLICWYLGLSVNQYCDIHDVEYVENGYCYDCKDVLQYCVRE</sequence>
<dbReference type="EMBL" id="MK072499">
    <property type="protein sequence ID" value="AYV86206.1"/>
    <property type="molecule type" value="Genomic_DNA"/>
</dbReference>
<accession>A0A3G5AG60</accession>